<dbReference type="AlphaFoldDB" id="A0A7G9SCK7"/>
<accession>A0A7G9SCK7</accession>
<evidence type="ECO:0000313" key="2">
    <source>
        <dbReference type="Proteomes" id="UP000515955"/>
    </source>
</evidence>
<dbReference type="Proteomes" id="UP000515955">
    <property type="component" value="Chromosome"/>
</dbReference>
<dbReference type="KEGG" id="srhi:H9L12_03110"/>
<name>A0A7G9SCK7_9SPHN</name>
<reference evidence="1 2" key="1">
    <citation type="submission" date="2020-08" db="EMBL/GenBank/DDBJ databases">
        <title>Genome sequence of Sphingomonas rhizophila KACC 19189T.</title>
        <authorList>
            <person name="Hyun D.-W."/>
            <person name="Bae J.-W."/>
        </authorList>
    </citation>
    <scope>NUCLEOTIDE SEQUENCE [LARGE SCALE GENOMIC DNA]</scope>
    <source>
        <strain evidence="1 2">KACC 19189</strain>
    </source>
</reference>
<evidence type="ECO:0008006" key="3">
    <source>
        <dbReference type="Google" id="ProtNLM"/>
    </source>
</evidence>
<dbReference type="RefSeq" id="WP_187542573.1">
    <property type="nucleotide sequence ID" value="NZ_CP060717.1"/>
</dbReference>
<proteinExistence type="predicted"/>
<evidence type="ECO:0000313" key="1">
    <source>
        <dbReference type="EMBL" id="QNN65582.1"/>
    </source>
</evidence>
<protein>
    <recommendedName>
        <fullName evidence="3">DUF2268 domain-containing protein</fullName>
    </recommendedName>
</protein>
<sequence length="192" mass="20749">MGSLPPIILLHSLGEMDGGVRTLPGTGRTLVFGADVIARLHLAHGAEPFVHHELFHVFHGNRFTACDAVWCDLWSEGLAVYASELLNPGASDAQLLLTEPTPLRAAVERNRKAAFAELLPLLESTSREDSGALFSNGKGDGALPPRVGYYLGYLVAREAGKTRTPQQLAAMGQDEVRPMVREIVKRLAAEGR</sequence>
<keyword evidence="2" id="KW-1185">Reference proteome</keyword>
<dbReference type="EMBL" id="CP060717">
    <property type="protein sequence ID" value="QNN65582.1"/>
    <property type="molecule type" value="Genomic_DNA"/>
</dbReference>
<gene>
    <name evidence="1" type="ORF">H9L12_03110</name>
</gene>
<organism evidence="1 2">
    <name type="scientific">Sphingomonas rhizophila</name>
    <dbReference type="NCBI Taxonomy" id="2071607"/>
    <lineage>
        <taxon>Bacteria</taxon>
        <taxon>Pseudomonadati</taxon>
        <taxon>Pseudomonadota</taxon>
        <taxon>Alphaproteobacteria</taxon>
        <taxon>Sphingomonadales</taxon>
        <taxon>Sphingomonadaceae</taxon>
        <taxon>Sphingomonas</taxon>
    </lineage>
</organism>